<evidence type="ECO:0008006" key="3">
    <source>
        <dbReference type="Google" id="ProtNLM"/>
    </source>
</evidence>
<sequence length="148" mass="15998">MTAPRSVRFDEEVLSRLDKYVKEHPGSSSSSVANMFIDESLRAYEHPGIVFRPGPAGRRAALAGGPDVWEVVAALNAIRAESPDLDGNALASELAAVTGLSSARVGVALRYYAAYPGEIDERIASNAEVSEREEQLWAAQQALLRRKS</sequence>
<comment type="caution">
    <text evidence="1">The sequence shown here is derived from an EMBL/GenBank/DDBJ whole genome shotgun (WGS) entry which is preliminary data.</text>
</comment>
<evidence type="ECO:0000313" key="1">
    <source>
        <dbReference type="EMBL" id="MFC4134654.1"/>
    </source>
</evidence>
<dbReference type="Proteomes" id="UP001595816">
    <property type="component" value="Unassembled WGS sequence"/>
</dbReference>
<keyword evidence="2" id="KW-1185">Reference proteome</keyword>
<dbReference type="RefSeq" id="WP_253761201.1">
    <property type="nucleotide sequence ID" value="NZ_JAMZDZ010000001.1"/>
</dbReference>
<name>A0ABV8LXY0_9ACTN</name>
<evidence type="ECO:0000313" key="2">
    <source>
        <dbReference type="Proteomes" id="UP001595816"/>
    </source>
</evidence>
<gene>
    <name evidence="1" type="ORF">ACFOZ4_28925</name>
</gene>
<reference evidence="2" key="1">
    <citation type="journal article" date="2019" name="Int. J. Syst. Evol. Microbiol.">
        <title>The Global Catalogue of Microorganisms (GCM) 10K type strain sequencing project: providing services to taxonomists for standard genome sequencing and annotation.</title>
        <authorList>
            <consortium name="The Broad Institute Genomics Platform"/>
            <consortium name="The Broad Institute Genome Sequencing Center for Infectious Disease"/>
            <person name="Wu L."/>
            <person name="Ma J."/>
        </authorList>
    </citation>
    <scope>NUCLEOTIDE SEQUENCE [LARGE SCALE GENOMIC DNA]</scope>
    <source>
        <strain evidence="2">CGMCC 4.7289</strain>
    </source>
</reference>
<dbReference type="EMBL" id="JBHSAY010000015">
    <property type="protein sequence ID" value="MFC4134654.1"/>
    <property type="molecule type" value="Genomic_DNA"/>
</dbReference>
<protein>
    <recommendedName>
        <fullName evidence="3">CopG family transcriptional regulator</fullName>
    </recommendedName>
</protein>
<proteinExistence type="predicted"/>
<organism evidence="1 2">
    <name type="scientific">Hamadaea flava</name>
    <dbReference type="NCBI Taxonomy" id="1742688"/>
    <lineage>
        <taxon>Bacteria</taxon>
        <taxon>Bacillati</taxon>
        <taxon>Actinomycetota</taxon>
        <taxon>Actinomycetes</taxon>
        <taxon>Micromonosporales</taxon>
        <taxon>Micromonosporaceae</taxon>
        <taxon>Hamadaea</taxon>
    </lineage>
</organism>
<accession>A0ABV8LXY0</accession>